<keyword evidence="3" id="KW-1185">Reference proteome</keyword>
<dbReference type="Proteomes" id="UP000622653">
    <property type="component" value="Unassembled WGS sequence"/>
</dbReference>
<dbReference type="EMBL" id="JADKPV010000001">
    <property type="protein sequence ID" value="MBF4500698.1"/>
    <property type="molecule type" value="Genomic_DNA"/>
</dbReference>
<dbReference type="AlphaFoldDB" id="A0A8J7KH71"/>
<accession>A0A8J7KH71</accession>
<evidence type="ECO:0000259" key="1">
    <source>
        <dbReference type="Pfam" id="PF13614"/>
    </source>
</evidence>
<dbReference type="InterPro" id="IPR025669">
    <property type="entry name" value="AAA_dom"/>
</dbReference>
<proteinExistence type="predicted"/>
<dbReference type="Pfam" id="PF13614">
    <property type="entry name" value="AAA_31"/>
    <property type="match status" value="1"/>
</dbReference>
<comment type="caution">
    <text evidence="2">The sequence shown here is derived from an EMBL/GenBank/DDBJ whole genome shotgun (WGS) entry which is preliminary data.</text>
</comment>
<name>A0A8J7KH71_9BACL</name>
<dbReference type="Gene3D" id="3.40.50.300">
    <property type="entry name" value="P-loop containing nucleotide triphosphate hydrolases"/>
    <property type="match status" value="1"/>
</dbReference>
<evidence type="ECO:0000313" key="3">
    <source>
        <dbReference type="Proteomes" id="UP000622653"/>
    </source>
</evidence>
<reference evidence="2" key="1">
    <citation type="submission" date="2020-11" db="EMBL/GenBank/DDBJ databases">
        <title>Multidrug resistant novel bacterium Savagea serpentis sp. nov., isolated from the scats of a vine snake (Ahaetulla nasuta).</title>
        <authorList>
            <person name="Venkata Ramana V."/>
            <person name="Vikas Patil S."/>
            <person name="Yogita Lugani V."/>
        </authorList>
    </citation>
    <scope>NUCLEOTIDE SEQUENCE</scope>
    <source>
        <strain evidence="2">SN6</strain>
    </source>
</reference>
<gene>
    <name evidence="2" type="ORF">IRY55_04905</name>
</gene>
<organism evidence="2 3">
    <name type="scientific">Savagea serpentis</name>
    <dbReference type="NCBI Taxonomy" id="2785297"/>
    <lineage>
        <taxon>Bacteria</taxon>
        <taxon>Bacillati</taxon>
        <taxon>Bacillota</taxon>
        <taxon>Bacilli</taxon>
        <taxon>Bacillales</taxon>
        <taxon>Caryophanaceae</taxon>
        <taxon>Savagea</taxon>
    </lineage>
</organism>
<dbReference type="InterPro" id="IPR027417">
    <property type="entry name" value="P-loop_NTPase"/>
</dbReference>
<protein>
    <submittedName>
        <fullName evidence="2">AAA family ATPase</fullName>
    </submittedName>
</protein>
<evidence type="ECO:0000313" key="2">
    <source>
        <dbReference type="EMBL" id="MBF4500698.1"/>
    </source>
</evidence>
<sequence length="244" mass="28743">MAEFVTVTNFNHNRYLLQNNYLISLYLEDYGYRVLHINATNETDATFHIPYNYAFDTTTVDSVISKEQPLSSLFLKMRDTLHYFHLRKQLLNFDEQTEELGNNVGTPYRYVLLQTILEQLDETYDYIIIGVNASDDLYVGNALFASTHALSIIERDRLTKGAPSHFNAIFHNVQKLKVQLQLPLIKRRLAIVQHPERLKQFLNYENDEHSFPFTHQLFASFRSEIHEMITQNIEEMVLNDYKKE</sequence>
<dbReference type="RefSeq" id="WP_194562124.1">
    <property type="nucleotide sequence ID" value="NZ_JADKPV010000001.1"/>
</dbReference>
<feature type="domain" description="AAA" evidence="1">
    <location>
        <begin position="23"/>
        <end position="163"/>
    </location>
</feature>